<evidence type="ECO:0000256" key="13">
    <source>
        <dbReference type="ARBA" id="ARBA00023157"/>
    </source>
</evidence>
<evidence type="ECO:0000256" key="22">
    <source>
        <dbReference type="SAM" id="MobiDB-lite"/>
    </source>
</evidence>
<dbReference type="GO" id="GO:0005509">
    <property type="term" value="F:calcium ion binding"/>
    <property type="evidence" value="ECO:0007669"/>
    <property type="project" value="InterPro"/>
</dbReference>
<organism evidence="26 27">
    <name type="scientific">Octopus vulgaris</name>
    <name type="common">Common octopus</name>
    <dbReference type="NCBI Taxonomy" id="6645"/>
    <lineage>
        <taxon>Eukaryota</taxon>
        <taxon>Metazoa</taxon>
        <taxon>Spiralia</taxon>
        <taxon>Lophotrochozoa</taxon>
        <taxon>Mollusca</taxon>
        <taxon>Cephalopoda</taxon>
        <taxon>Coleoidea</taxon>
        <taxon>Octopodiformes</taxon>
        <taxon>Octopoda</taxon>
        <taxon>Incirrata</taxon>
        <taxon>Octopodidae</taxon>
        <taxon>Octopus</taxon>
    </lineage>
</organism>
<evidence type="ECO:0000256" key="5">
    <source>
        <dbReference type="ARBA" id="ARBA00022692"/>
    </source>
</evidence>
<feature type="region of interest" description="Disordered" evidence="22">
    <location>
        <begin position="1173"/>
        <end position="1201"/>
    </location>
</feature>
<dbReference type="Gene3D" id="3.30.300.320">
    <property type="match status" value="1"/>
</dbReference>
<dbReference type="Pfam" id="PF11380">
    <property type="entry name" value="Stealth_CR2"/>
    <property type="match status" value="1"/>
</dbReference>
<dbReference type="CDD" id="cd21599">
    <property type="entry name" value="RRM1_GNPTAB"/>
    <property type="match status" value="1"/>
</dbReference>
<keyword evidence="6" id="KW-0479">Metal-binding</keyword>
<keyword evidence="12 23" id="KW-0472">Membrane</keyword>
<comment type="catalytic activity">
    <reaction evidence="15">
        <text>N(4)-[alpha-D-mannosyl-(1-&gt;2)-alpha-D-mannosyl-(glycan)]-L-asparaginyl-[protein] + UDP-N-acetyl-alpha-D-glucosamine = N(4)-[6-(N-acetyl-alpha-D-glucosaminyl-1-phospho)-alpha-D-mannosyl-(1-&gt;2)-alpha-D-mannosyl-(glycan)]-L-asparaginyl-[protein] + UMP + H(+)</text>
        <dbReference type="Rhea" id="RHEA:13581"/>
        <dbReference type="Rhea" id="RHEA-COMP:14507"/>
        <dbReference type="Rhea" id="RHEA-COMP:14508"/>
        <dbReference type="ChEBI" id="CHEBI:15378"/>
        <dbReference type="ChEBI" id="CHEBI:57705"/>
        <dbReference type="ChEBI" id="CHEBI:57865"/>
        <dbReference type="ChEBI" id="CHEBI:140357"/>
        <dbReference type="ChEBI" id="CHEBI:140369"/>
        <dbReference type="EC" id="2.7.8.17"/>
    </reaction>
</comment>
<keyword evidence="10 23" id="KW-1133">Transmembrane helix</keyword>
<evidence type="ECO:0000256" key="11">
    <source>
        <dbReference type="ARBA" id="ARBA00023034"/>
    </source>
</evidence>
<evidence type="ECO:0000313" key="27">
    <source>
        <dbReference type="Proteomes" id="UP001162480"/>
    </source>
</evidence>
<dbReference type="PANTHER" id="PTHR24045:SF0">
    <property type="entry name" value="N-ACETYLGLUCOSAMINE-1-PHOSPHOTRANSFERASE SUBUNITS ALPHA_BETA"/>
    <property type="match status" value="1"/>
</dbReference>
<gene>
    <name evidence="26" type="ORF">OCTVUL_1B002524</name>
</gene>
<dbReference type="Pfam" id="PF18440">
    <property type="entry name" value="GlcNAc-1_reg"/>
    <property type="match status" value="1"/>
</dbReference>
<name>A0AA36F8P5_OCTVU</name>
<evidence type="ECO:0000256" key="21">
    <source>
        <dbReference type="ARBA" id="ARBA00082117"/>
    </source>
</evidence>
<evidence type="ECO:0000256" key="4">
    <source>
        <dbReference type="ARBA" id="ARBA00022679"/>
    </source>
</evidence>
<dbReference type="SUPFAM" id="SSF90193">
    <property type="entry name" value="Notch domain"/>
    <property type="match status" value="1"/>
</dbReference>
<evidence type="ECO:0000256" key="17">
    <source>
        <dbReference type="ARBA" id="ARBA00066709"/>
    </source>
</evidence>
<dbReference type="AlphaFoldDB" id="A0AA36F8P5"/>
<feature type="region of interest" description="Disordered" evidence="22">
    <location>
        <begin position="973"/>
        <end position="995"/>
    </location>
</feature>
<evidence type="ECO:0000256" key="8">
    <source>
        <dbReference type="ARBA" id="ARBA00022837"/>
    </source>
</evidence>
<dbReference type="InterPro" id="IPR018247">
    <property type="entry name" value="EF_Hand_1_Ca_BS"/>
</dbReference>
<evidence type="ECO:0000256" key="19">
    <source>
        <dbReference type="ARBA" id="ARBA00078196"/>
    </source>
</evidence>
<dbReference type="PROSITE" id="PS50222">
    <property type="entry name" value="EF_HAND_2"/>
    <property type="match status" value="1"/>
</dbReference>
<dbReference type="InterPro" id="IPR031357">
    <property type="entry name" value="Stealth_CR3"/>
</dbReference>
<proteinExistence type="inferred from homology"/>
<keyword evidence="11" id="KW-0333">Golgi apparatus</keyword>
<evidence type="ECO:0000259" key="25">
    <source>
        <dbReference type="PROSITE" id="PS50258"/>
    </source>
</evidence>
<protein>
    <recommendedName>
        <fullName evidence="18">N-acetylglucosamine-1-phosphotransferase subunits alpha/beta</fullName>
        <ecNumber evidence="17">2.7.8.17</ecNumber>
    </recommendedName>
    <alternativeName>
        <fullName evidence="21">GlcNAc-1-phosphotransferase subunits alpha/beta</fullName>
    </alternativeName>
    <alternativeName>
        <fullName evidence="20">Stealth protein GNPTAB</fullName>
    </alternativeName>
    <alternativeName>
        <fullName evidence="19">UDP-N-acetylglucosamine-1-phosphotransferase subunits alpha/beta</fullName>
    </alternativeName>
</protein>
<comment type="function">
    <text evidence="16">Catalyzes the formation of mannose 6-phosphate (M6P) markers on high mannose type oligosaccharides in the Golgi apparatus. M6P residues are required to bind to the M6P receptors (MPR), which mediate the vesicular transport of lysosomal enzymes to the endosomal/prelysosomal compartment.</text>
</comment>
<evidence type="ECO:0000256" key="2">
    <source>
        <dbReference type="ARBA" id="ARBA00004614"/>
    </source>
</evidence>
<keyword evidence="14" id="KW-0325">Glycoprotein</keyword>
<dbReference type="PANTHER" id="PTHR24045">
    <property type="match status" value="1"/>
</dbReference>
<feature type="domain" description="EF-hand" evidence="24">
    <location>
        <begin position="918"/>
        <end position="953"/>
    </location>
</feature>
<evidence type="ECO:0000256" key="7">
    <source>
        <dbReference type="ARBA" id="ARBA00022737"/>
    </source>
</evidence>
<evidence type="ECO:0000256" key="3">
    <source>
        <dbReference type="ARBA" id="ARBA00007583"/>
    </source>
</evidence>
<evidence type="ECO:0000256" key="10">
    <source>
        <dbReference type="ARBA" id="ARBA00022989"/>
    </source>
</evidence>
<keyword evidence="27" id="KW-1185">Reference proteome</keyword>
<keyword evidence="4" id="KW-0808">Transferase</keyword>
<evidence type="ECO:0000256" key="6">
    <source>
        <dbReference type="ARBA" id="ARBA00022723"/>
    </source>
</evidence>
<feature type="transmembrane region" description="Helical" evidence="23">
    <location>
        <begin position="1137"/>
        <end position="1155"/>
    </location>
</feature>
<dbReference type="PROSITE" id="PS50258">
    <property type="entry name" value="LNR"/>
    <property type="match status" value="1"/>
</dbReference>
<evidence type="ECO:0000256" key="9">
    <source>
        <dbReference type="ARBA" id="ARBA00022968"/>
    </source>
</evidence>
<keyword evidence="13" id="KW-1015">Disulfide bond</keyword>
<dbReference type="EC" id="2.7.8.17" evidence="17"/>
<dbReference type="InterPro" id="IPR002048">
    <property type="entry name" value="EF_hand_dom"/>
</dbReference>
<keyword evidence="5 23" id="KW-0812">Transmembrane</keyword>
<dbReference type="InterPro" id="IPR047141">
    <property type="entry name" value="Stealth"/>
</dbReference>
<keyword evidence="9" id="KW-0735">Signal-anchor</keyword>
<dbReference type="InterPro" id="IPR000800">
    <property type="entry name" value="Notch_dom"/>
</dbReference>
<dbReference type="GO" id="GO:0003976">
    <property type="term" value="F:UDP-N-acetylglucosamine-lysosomal-enzyme N-acetylglucosaminephosphotransferase activity"/>
    <property type="evidence" value="ECO:0007669"/>
    <property type="project" value="UniProtKB-EC"/>
</dbReference>
<dbReference type="SMART" id="SM00004">
    <property type="entry name" value="NL"/>
    <property type="match status" value="1"/>
</dbReference>
<evidence type="ECO:0000256" key="14">
    <source>
        <dbReference type="ARBA" id="ARBA00023180"/>
    </source>
</evidence>
<dbReference type="Pfam" id="PF00066">
    <property type="entry name" value="Notch"/>
    <property type="match status" value="2"/>
</dbReference>
<evidence type="ECO:0000256" key="18">
    <source>
        <dbReference type="ARBA" id="ARBA00070893"/>
    </source>
</evidence>
<dbReference type="FunFam" id="3.30.300.320:FF:000002">
    <property type="entry name" value="N-acetylglucosamine-1-phosphotransferase subunits alpha/beta isoform X1"/>
    <property type="match status" value="1"/>
</dbReference>
<evidence type="ECO:0000256" key="12">
    <source>
        <dbReference type="ARBA" id="ARBA00023136"/>
    </source>
</evidence>
<dbReference type="Pfam" id="PF17101">
    <property type="entry name" value="Stealth_CR1"/>
    <property type="match status" value="1"/>
</dbReference>
<comment type="similarity">
    <text evidence="3">Belongs to the stealth family.</text>
</comment>
<evidence type="ECO:0000256" key="15">
    <source>
        <dbReference type="ARBA" id="ARBA00050775"/>
    </source>
</evidence>
<dbReference type="InterPro" id="IPR041536">
    <property type="entry name" value="GNPTAB_reg"/>
</dbReference>
<dbReference type="Pfam" id="PF17102">
    <property type="entry name" value="Stealth_CR3"/>
    <property type="match status" value="1"/>
</dbReference>
<dbReference type="GO" id="GO:0046835">
    <property type="term" value="P:carbohydrate phosphorylation"/>
    <property type="evidence" value="ECO:0007669"/>
    <property type="project" value="TreeGrafter"/>
</dbReference>
<dbReference type="GO" id="GO:0000139">
    <property type="term" value="C:Golgi membrane"/>
    <property type="evidence" value="ECO:0007669"/>
    <property type="project" value="UniProtKB-SubCell"/>
</dbReference>
<dbReference type="InterPro" id="IPR031358">
    <property type="entry name" value="Stealth_CR1"/>
</dbReference>
<reference evidence="26" key="1">
    <citation type="submission" date="2023-08" db="EMBL/GenBank/DDBJ databases">
        <authorList>
            <person name="Alioto T."/>
            <person name="Alioto T."/>
            <person name="Gomez Garrido J."/>
        </authorList>
    </citation>
    <scope>NUCLEOTIDE SEQUENCE</scope>
</reference>
<dbReference type="EMBL" id="OX597820">
    <property type="protein sequence ID" value="CAI9726113.1"/>
    <property type="molecule type" value="Genomic_DNA"/>
</dbReference>
<keyword evidence="7" id="KW-0677">Repeat</keyword>
<feature type="transmembrane region" description="Helical" evidence="23">
    <location>
        <begin position="33"/>
        <end position="53"/>
    </location>
</feature>
<evidence type="ECO:0000256" key="23">
    <source>
        <dbReference type="SAM" id="Phobius"/>
    </source>
</evidence>
<accession>A0AA36F8P5</accession>
<evidence type="ECO:0000256" key="1">
    <source>
        <dbReference type="ARBA" id="ARBA00004323"/>
    </source>
</evidence>
<dbReference type="Proteomes" id="UP001162480">
    <property type="component" value="Chromosome 7"/>
</dbReference>
<dbReference type="InterPro" id="IPR035993">
    <property type="entry name" value="Notch-like_dom_sf"/>
</dbReference>
<evidence type="ECO:0000256" key="20">
    <source>
        <dbReference type="ARBA" id="ARBA00079995"/>
    </source>
</evidence>
<evidence type="ECO:0000259" key="24">
    <source>
        <dbReference type="PROSITE" id="PS50222"/>
    </source>
</evidence>
<dbReference type="PROSITE" id="PS00018">
    <property type="entry name" value="EF_HAND_1"/>
    <property type="match status" value="1"/>
</dbReference>
<sequence>MFLEENYRAYLTKMRTFCKFIQRQAYTILSYKYGTTLFFFGFVLIVVSAFHFGETVMQWSQKQYITMFSSFTDNVAGHSFKHRLCSPMPIDVVYTWVNGSDPELISKLQRVKIMLQTQLNESRVDTCIFSDCVPADLIVIDPQFPTSLPLENLRQKYSLFNEATDVTTINNTDNSRMVTVVSYDNEAAVIRALKNKDSISWKNNSVNKVYYTSDWTLPQGVLLKDVIIMSGIPFKHGMKNVKNFFPSVYQDVFSKIVSFEDKGVAVLHVKTKAVFEEVLQLNLTISGKIISFAAASIVWDLNDYSRTEDFSPSRFEDNEELRYSLRSIEKFAPWVRNVFIVTNGQIPSWLNLDNPRLHIVTHEDIFLNKSYLPTFSSPAIEANLHRIPGISDKFIYLNDDVMFGKEVWPDDFYSHSTGQKVYLTWPTPNCAENCPAMWIKDGYCDKSCNNSRCDWDGGDCEGQQNQPSHGHMANLWPGELDLQNNINDMYCNTGCANSWLADRYCDQSCNVYSCGFDIGDCGLKNFNEIHKIELLPAQRVYRVPPSKNLVYFNLTNAINLFGEVTSAKMDKEELVRKAAISLHFKVMTIILYLNHSETTISCNITFHNKVLNATNKISFNLIVNTNQSRALKAELEKATATQESILSINETESIIIKLNQMPESLLQPNPKRSSVVLVEKIPNITFDALPKDIKDQLDFLKQRLEEGELTEKGYKIHKYLLWKIWLNRNQSMPDIQNEKDAKPHTDTKKMVLDDIHNRLVRKSSTSLLFNTPRSNEVQQNDKHEPILHKSRNLMSAFQFPFKPGVFPWEKSGPLVELQAKLDVLKNKEQYSVHSVKQRRLLDTFADSILNVNRIYNRMFGYITRKVPAHMPHMIDKNIMAELQNLFPEQWAITSSHKVRSSNDMQFAFAYFYYLIGVKENITAEQIFDEMDTDSSGILSDREIRTLATRLFDLPLDLNTLLKLENIFINCSKSFSSSSSSSSESSPSSVLSSINKSKAGDSTEKYYEINMPQVNREFFLTCPEIQQLIQKSFKPKPKYKHVTSGDGEIAFKMIKTNISLVVAQLDDIRKHPKKFICLNDNIDHSLAEAKMVKAILNDFFESMFPMQSHFELPKEYRNRFLHLHELLEWQKYRNWLRFWTYLTLIILVMLALLSFCSDRIESWHRRFLHRRSTSRNVSRQSSNKKKSSKSSTARQEPQKYIV</sequence>
<dbReference type="Pfam" id="PF17103">
    <property type="entry name" value="Stealth_CR4"/>
    <property type="match status" value="1"/>
</dbReference>
<dbReference type="InterPro" id="IPR021520">
    <property type="entry name" value="Stealth_CR2"/>
</dbReference>
<comment type="subcellular location">
    <subcellularLocation>
        <location evidence="2">Golgi apparatus membrane</location>
        <topology evidence="2">Single-pass type I membrane protein</topology>
    </subcellularLocation>
    <subcellularLocation>
        <location evidence="1">Golgi apparatus membrane</location>
        <topology evidence="1">Single-pass type II membrane protein</topology>
    </subcellularLocation>
</comment>
<keyword evidence="8" id="KW-0106">Calcium</keyword>
<feature type="domain" description="LNR" evidence="25">
    <location>
        <begin position="430"/>
        <end position="467"/>
    </location>
</feature>
<evidence type="ECO:0000256" key="16">
    <source>
        <dbReference type="ARBA" id="ARBA00057240"/>
    </source>
</evidence>
<dbReference type="InterPro" id="IPR031356">
    <property type="entry name" value="Stealth_CR4"/>
</dbReference>
<dbReference type="CDD" id="cd21600">
    <property type="entry name" value="RRM2_GNPTAB"/>
    <property type="match status" value="1"/>
</dbReference>
<evidence type="ECO:0000313" key="26">
    <source>
        <dbReference type="EMBL" id="CAI9726113.1"/>
    </source>
</evidence>
<dbReference type="GO" id="GO:0016256">
    <property type="term" value="P:N-glycan processing to lysosome"/>
    <property type="evidence" value="ECO:0007669"/>
    <property type="project" value="TreeGrafter"/>
</dbReference>